<evidence type="ECO:0000256" key="10">
    <source>
        <dbReference type="HAMAP-Rule" id="MF_00162"/>
    </source>
</evidence>
<dbReference type="Gene3D" id="3.40.50.20">
    <property type="match status" value="1"/>
</dbReference>
<keyword evidence="9" id="KW-0464">Manganese</keyword>
<dbReference type="EMBL" id="BSNK01000001">
    <property type="protein sequence ID" value="GLQ22226.1"/>
    <property type="molecule type" value="Genomic_DNA"/>
</dbReference>
<reference evidence="12" key="2">
    <citation type="submission" date="2023-01" db="EMBL/GenBank/DDBJ databases">
        <title>Draft genome sequence of Algimonas ampicilliniresistens strain NBRC 108219.</title>
        <authorList>
            <person name="Sun Q."/>
            <person name="Mori K."/>
        </authorList>
    </citation>
    <scope>NUCLEOTIDE SEQUENCE</scope>
    <source>
        <strain evidence="12">NBRC 108219</strain>
    </source>
</reference>
<evidence type="ECO:0000256" key="3">
    <source>
        <dbReference type="ARBA" id="ARBA00022598"/>
    </source>
</evidence>
<dbReference type="SUPFAM" id="SSF52440">
    <property type="entry name" value="PreATP-grasp domain"/>
    <property type="match status" value="1"/>
</dbReference>
<name>A0ABQ5V3X6_9PROT</name>
<dbReference type="NCBIfam" id="NF003573">
    <property type="entry name" value="PRK05246.1"/>
    <property type="match status" value="1"/>
</dbReference>
<evidence type="ECO:0000313" key="12">
    <source>
        <dbReference type="EMBL" id="GLQ22226.1"/>
    </source>
</evidence>
<dbReference type="Gene3D" id="3.30.470.20">
    <property type="entry name" value="ATP-grasp fold, B domain"/>
    <property type="match status" value="1"/>
</dbReference>
<dbReference type="PANTHER" id="PTHR21621:SF4">
    <property type="entry name" value="GLUTATHIONE SYNTHETASE"/>
    <property type="match status" value="1"/>
</dbReference>
<proteinExistence type="inferred from homology"/>
<dbReference type="PROSITE" id="PS50975">
    <property type="entry name" value="ATP_GRASP"/>
    <property type="match status" value="1"/>
</dbReference>
<evidence type="ECO:0000259" key="11">
    <source>
        <dbReference type="PROSITE" id="PS50975"/>
    </source>
</evidence>
<keyword evidence="3 10" id="KW-0436">Ligase</keyword>
<keyword evidence="13" id="KW-1185">Reference proteome</keyword>
<evidence type="ECO:0000256" key="9">
    <source>
        <dbReference type="ARBA" id="ARBA00023211"/>
    </source>
</evidence>
<dbReference type="InterPro" id="IPR013815">
    <property type="entry name" value="ATP_grasp_subdomain_1"/>
</dbReference>
<dbReference type="InterPro" id="IPR006284">
    <property type="entry name" value="Glut_synth_pro"/>
</dbReference>
<evidence type="ECO:0000313" key="13">
    <source>
        <dbReference type="Proteomes" id="UP001161391"/>
    </source>
</evidence>
<dbReference type="SUPFAM" id="SSF56059">
    <property type="entry name" value="Glutathione synthetase ATP-binding domain-like"/>
    <property type="match status" value="1"/>
</dbReference>
<dbReference type="HAMAP" id="MF_00162">
    <property type="entry name" value="GSH_S"/>
    <property type="match status" value="1"/>
</dbReference>
<evidence type="ECO:0000256" key="4">
    <source>
        <dbReference type="ARBA" id="ARBA00022684"/>
    </source>
</evidence>
<keyword evidence="7 10" id="KW-0067">ATP-binding</keyword>
<dbReference type="InterPro" id="IPR004215">
    <property type="entry name" value="GSHS_N"/>
</dbReference>
<reference evidence="12" key="1">
    <citation type="journal article" date="2014" name="Int. J. Syst. Evol. Microbiol.">
        <title>Complete genome of a new Firmicutes species belonging to the dominant human colonic microbiota ('Ruminococcus bicirculans') reveals two chromosomes and a selective capacity to utilize plant glucans.</title>
        <authorList>
            <consortium name="NISC Comparative Sequencing Program"/>
            <person name="Wegmann U."/>
            <person name="Louis P."/>
            <person name="Goesmann A."/>
            <person name="Henrissat B."/>
            <person name="Duncan S.H."/>
            <person name="Flint H.J."/>
        </authorList>
    </citation>
    <scope>NUCLEOTIDE SEQUENCE</scope>
    <source>
        <strain evidence="12">NBRC 108219</strain>
    </source>
</reference>
<evidence type="ECO:0000256" key="8">
    <source>
        <dbReference type="ARBA" id="ARBA00022842"/>
    </source>
</evidence>
<evidence type="ECO:0000256" key="2">
    <source>
        <dbReference type="ARBA" id="ARBA00001946"/>
    </source>
</evidence>
<evidence type="ECO:0000256" key="1">
    <source>
        <dbReference type="ARBA" id="ARBA00001936"/>
    </source>
</evidence>
<dbReference type="PANTHER" id="PTHR21621">
    <property type="entry name" value="RIBOSOMAL PROTEIN S6 MODIFICATION PROTEIN"/>
    <property type="match status" value="1"/>
</dbReference>
<dbReference type="Proteomes" id="UP001161391">
    <property type="component" value="Unassembled WGS sequence"/>
</dbReference>
<sequence length="331" mass="36546">MRGLSLCGKARAMAATQKLRVAFQMDPMEHVDIAGDTTFALALEAQSRGMSLFEYGPQHLVYDQGRVLAHARPMRVQAKVGHHVEFDDRRVIDLADDVDVVWMRQDPPFDMAYITAAHLLERLSGTTLVANDPQWVRSCPEKIVPLDYAHLMPPTMIARDKTMIDDFRARHGTVIIKPLYGNGGAGIFKLKPDDSNYSSLLETFFEISREPVMVQAFLPAVSEGDKRILIIDGALAGGFNRVPQKGETRSNMHVGGSAQPVDLTEMDIAIATELGPMLRERGQILVGIDVIGGKLTEINLTSPTGVHELKRFTGVDATALCWDAIERRLDA</sequence>
<dbReference type="Pfam" id="PF02951">
    <property type="entry name" value="GSH-S_N"/>
    <property type="match status" value="1"/>
</dbReference>
<comment type="caution">
    <text evidence="12">The sequence shown here is derived from an EMBL/GenBank/DDBJ whole genome shotgun (WGS) entry which is preliminary data.</text>
</comment>
<dbReference type="InterPro" id="IPR011761">
    <property type="entry name" value="ATP-grasp"/>
</dbReference>
<evidence type="ECO:0000256" key="6">
    <source>
        <dbReference type="ARBA" id="ARBA00022741"/>
    </source>
</evidence>
<comment type="similarity">
    <text evidence="10">Belongs to the prokaryotic GSH synthase family.</text>
</comment>
<feature type="domain" description="ATP-grasp" evidence="11">
    <location>
        <begin position="142"/>
        <end position="326"/>
    </location>
</feature>
<comment type="catalytic activity">
    <reaction evidence="10">
        <text>gamma-L-glutamyl-L-cysteine + glycine + ATP = glutathione + ADP + phosphate + H(+)</text>
        <dbReference type="Rhea" id="RHEA:13557"/>
        <dbReference type="ChEBI" id="CHEBI:15378"/>
        <dbReference type="ChEBI" id="CHEBI:30616"/>
        <dbReference type="ChEBI" id="CHEBI:43474"/>
        <dbReference type="ChEBI" id="CHEBI:57305"/>
        <dbReference type="ChEBI" id="CHEBI:57925"/>
        <dbReference type="ChEBI" id="CHEBI:58173"/>
        <dbReference type="ChEBI" id="CHEBI:456216"/>
        <dbReference type="EC" id="6.3.2.3"/>
    </reaction>
</comment>
<dbReference type="Pfam" id="PF02955">
    <property type="entry name" value="GSH-S_ATP"/>
    <property type="match status" value="1"/>
</dbReference>
<accession>A0ABQ5V3X6</accession>
<evidence type="ECO:0000256" key="7">
    <source>
        <dbReference type="ARBA" id="ARBA00022840"/>
    </source>
</evidence>
<protein>
    <recommendedName>
        <fullName evidence="10">Glutathione synthetase</fullName>
        <ecNumber evidence="10">6.3.2.3</ecNumber>
    </recommendedName>
    <alternativeName>
        <fullName evidence="10">GSH synthetase</fullName>
        <shortName evidence="10">GSH-S</shortName>
        <shortName evidence="10">GSHase</shortName>
    </alternativeName>
    <alternativeName>
        <fullName evidence="10">Glutathione synthase</fullName>
    </alternativeName>
</protein>
<keyword evidence="5" id="KW-0479">Metal-binding</keyword>
<dbReference type="InterPro" id="IPR004218">
    <property type="entry name" value="GSHS_ATP-bd"/>
</dbReference>
<comment type="pathway">
    <text evidence="10">Sulfur metabolism; glutathione biosynthesis; glutathione from L-cysteine and L-glutamate: step 2/2.</text>
</comment>
<keyword evidence="6 10" id="KW-0547">Nucleotide-binding</keyword>
<dbReference type="Gene3D" id="3.30.1490.20">
    <property type="entry name" value="ATP-grasp fold, A domain"/>
    <property type="match status" value="1"/>
</dbReference>
<gene>
    <name evidence="10 12" type="primary">gshB</name>
    <name evidence="12" type="ORF">GCM10007853_01000</name>
</gene>
<dbReference type="NCBIfam" id="TIGR01380">
    <property type="entry name" value="glut_syn"/>
    <property type="match status" value="1"/>
</dbReference>
<organism evidence="12 13">
    <name type="scientific">Algimonas ampicilliniresistens</name>
    <dbReference type="NCBI Taxonomy" id="1298735"/>
    <lineage>
        <taxon>Bacteria</taxon>
        <taxon>Pseudomonadati</taxon>
        <taxon>Pseudomonadota</taxon>
        <taxon>Alphaproteobacteria</taxon>
        <taxon>Maricaulales</taxon>
        <taxon>Robiginitomaculaceae</taxon>
        <taxon>Algimonas</taxon>
    </lineage>
</organism>
<dbReference type="EC" id="6.3.2.3" evidence="10"/>
<keyword evidence="8" id="KW-0460">Magnesium</keyword>
<comment type="cofactor">
    <cofactor evidence="1">
        <name>Mn(2+)</name>
        <dbReference type="ChEBI" id="CHEBI:29035"/>
    </cofactor>
</comment>
<dbReference type="InterPro" id="IPR016185">
    <property type="entry name" value="PreATP-grasp_dom_sf"/>
</dbReference>
<keyword evidence="4 10" id="KW-0317">Glutathione biosynthesis</keyword>
<comment type="cofactor">
    <cofactor evidence="2">
        <name>Mg(2+)</name>
        <dbReference type="ChEBI" id="CHEBI:18420"/>
    </cofactor>
</comment>
<evidence type="ECO:0000256" key="5">
    <source>
        <dbReference type="ARBA" id="ARBA00022723"/>
    </source>
</evidence>